<keyword evidence="3" id="KW-1185">Reference proteome</keyword>
<name>A0ABD0M871_9CAEN</name>
<accession>A0ABD0M871</accession>
<feature type="region of interest" description="Disordered" evidence="1">
    <location>
        <begin position="43"/>
        <end position="80"/>
    </location>
</feature>
<dbReference type="EMBL" id="JACVVK020000004">
    <property type="protein sequence ID" value="KAK7507576.1"/>
    <property type="molecule type" value="Genomic_DNA"/>
</dbReference>
<sequence>MLSHTNRTIRVRRPFTSTQRKGSFHTLREQPSKVSVVCRCWKSGSSSDIQPQTSLKTNSNGSGLTPSPWHPELGYARTGR</sequence>
<evidence type="ECO:0000256" key="1">
    <source>
        <dbReference type="SAM" id="MobiDB-lite"/>
    </source>
</evidence>
<proteinExistence type="predicted"/>
<dbReference type="AlphaFoldDB" id="A0ABD0M871"/>
<evidence type="ECO:0000313" key="2">
    <source>
        <dbReference type="EMBL" id="KAK7507576.1"/>
    </source>
</evidence>
<feature type="compositionally biased region" description="Polar residues" evidence="1">
    <location>
        <begin position="43"/>
        <end position="65"/>
    </location>
</feature>
<protein>
    <submittedName>
        <fullName evidence="2">Uncharacterized protein</fullName>
    </submittedName>
</protein>
<evidence type="ECO:0000313" key="3">
    <source>
        <dbReference type="Proteomes" id="UP001519460"/>
    </source>
</evidence>
<reference evidence="2 3" key="1">
    <citation type="journal article" date="2023" name="Sci. Data">
        <title>Genome assembly of the Korean intertidal mud-creeper Batillaria attramentaria.</title>
        <authorList>
            <person name="Patra A.K."/>
            <person name="Ho P.T."/>
            <person name="Jun S."/>
            <person name="Lee S.J."/>
            <person name="Kim Y."/>
            <person name="Won Y.J."/>
        </authorList>
    </citation>
    <scope>NUCLEOTIDE SEQUENCE [LARGE SCALE GENOMIC DNA]</scope>
    <source>
        <strain evidence="2">Wonlab-2016</strain>
    </source>
</reference>
<comment type="caution">
    <text evidence="2">The sequence shown here is derived from an EMBL/GenBank/DDBJ whole genome shotgun (WGS) entry which is preliminary data.</text>
</comment>
<feature type="region of interest" description="Disordered" evidence="1">
    <location>
        <begin position="1"/>
        <end position="28"/>
    </location>
</feature>
<gene>
    <name evidence="2" type="ORF">BaRGS_00001511</name>
</gene>
<dbReference type="Proteomes" id="UP001519460">
    <property type="component" value="Unassembled WGS sequence"/>
</dbReference>
<organism evidence="2 3">
    <name type="scientific">Batillaria attramentaria</name>
    <dbReference type="NCBI Taxonomy" id="370345"/>
    <lineage>
        <taxon>Eukaryota</taxon>
        <taxon>Metazoa</taxon>
        <taxon>Spiralia</taxon>
        <taxon>Lophotrochozoa</taxon>
        <taxon>Mollusca</taxon>
        <taxon>Gastropoda</taxon>
        <taxon>Caenogastropoda</taxon>
        <taxon>Sorbeoconcha</taxon>
        <taxon>Cerithioidea</taxon>
        <taxon>Batillariidae</taxon>
        <taxon>Batillaria</taxon>
    </lineage>
</organism>